<name>A0A5R1YVH5_SALEN</name>
<dbReference type="Proteomes" id="UP000297537">
    <property type="component" value="Unassembled WGS sequence"/>
</dbReference>
<dbReference type="EMBL" id="PYKJ01000354">
    <property type="protein sequence ID" value="TGC93424.1"/>
    <property type="molecule type" value="Genomic_DNA"/>
</dbReference>
<dbReference type="AlphaFoldDB" id="A0A5R1YVH5"/>
<evidence type="ECO:0000313" key="2">
    <source>
        <dbReference type="Proteomes" id="UP000297537"/>
    </source>
</evidence>
<sequence>MARHSIKMIALLTAFGLTSAVMTGPAAERIAFIPKLV</sequence>
<evidence type="ECO:0000313" key="1">
    <source>
        <dbReference type="EMBL" id="TGC93424.1"/>
    </source>
</evidence>
<proteinExistence type="predicted"/>
<reference evidence="1 2" key="1">
    <citation type="submission" date="2018-03" db="EMBL/GenBank/DDBJ databases">
        <title>Non-Typhoidal Salmonella genome sequencing and assembly.</title>
        <authorList>
            <person name="Matchawe C."/>
        </authorList>
    </citation>
    <scope>NUCLEOTIDE SEQUENCE [LARGE SCALE GENOMIC DNA]</scope>
    <source>
        <strain evidence="1 2">20dea</strain>
    </source>
</reference>
<protein>
    <submittedName>
        <fullName evidence="1">Autoinducer 2 ABC transporter substrate-binding protein</fullName>
    </submittedName>
</protein>
<gene>
    <name evidence="1" type="ORF">C9F08_16095</name>
</gene>
<organism evidence="1 2">
    <name type="scientific">Salmonella enteritidis</name>
    <dbReference type="NCBI Taxonomy" id="149539"/>
    <lineage>
        <taxon>Bacteria</taxon>
        <taxon>Pseudomonadati</taxon>
        <taxon>Pseudomonadota</taxon>
        <taxon>Gammaproteobacteria</taxon>
        <taxon>Enterobacterales</taxon>
        <taxon>Enterobacteriaceae</taxon>
        <taxon>Salmonella</taxon>
    </lineage>
</organism>
<feature type="non-terminal residue" evidence="1">
    <location>
        <position position="37"/>
    </location>
</feature>
<comment type="caution">
    <text evidence="1">The sequence shown here is derived from an EMBL/GenBank/DDBJ whole genome shotgun (WGS) entry which is preliminary data.</text>
</comment>
<accession>A0A5R1YVH5</accession>